<feature type="domain" description="EGF-like" evidence="19">
    <location>
        <begin position="924"/>
        <end position="963"/>
    </location>
</feature>
<dbReference type="InterPro" id="IPR049883">
    <property type="entry name" value="NOTCH1_EGF-like"/>
</dbReference>
<dbReference type="FunFam" id="2.10.25.10:FF:000014">
    <property type="entry name" value="Latent-transforming growth factor beta-binding protein 3"/>
    <property type="match status" value="4"/>
</dbReference>
<dbReference type="InterPro" id="IPR013783">
    <property type="entry name" value="Ig-like_fold"/>
</dbReference>
<dbReference type="Pfam" id="PF02494">
    <property type="entry name" value="HYR"/>
    <property type="match status" value="1"/>
</dbReference>
<evidence type="ECO:0000256" key="1">
    <source>
        <dbReference type="ARBA" id="ARBA00004479"/>
    </source>
</evidence>
<evidence type="ECO:0000256" key="9">
    <source>
        <dbReference type="ARBA" id="ARBA00022989"/>
    </source>
</evidence>
<dbReference type="PRINTS" id="PR00907">
    <property type="entry name" value="THRMBOMODULN"/>
</dbReference>
<feature type="disulfide bond" evidence="15">
    <location>
        <begin position="1586"/>
        <end position="1613"/>
    </location>
</feature>
<dbReference type="PROSITE" id="PS50026">
    <property type="entry name" value="EGF_3"/>
    <property type="match status" value="15"/>
</dbReference>
<dbReference type="Pfam" id="PF14670">
    <property type="entry name" value="FXa_inhibition"/>
    <property type="match status" value="9"/>
</dbReference>
<evidence type="ECO:0000256" key="17">
    <source>
        <dbReference type="SAM" id="MobiDB-lite"/>
    </source>
</evidence>
<keyword evidence="9" id="KW-1133">Transmembrane helix</keyword>
<dbReference type="InterPro" id="IPR035976">
    <property type="entry name" value="Sushi/SCR/CCP_sf"/>
</dbReference>
<dbReference type="Gene3D" id="2.60.40.10">
    <property type="entry name" value="Immunoglobulins"/>
    <property type="match status" value="1"/>
</dbReference>
<dbReference type="GO" id="GO:0016020">
    <property type="term" value="C:membrane"/>
    <property type="evidence" value="ECO:0007669"/>
    <property type="project" value="UniProtKB-SubCell"/>
</dbReference>
<dbReference type="Gene3D" id="2.10.25.10">
    <property type="entry name" value="Laminin"/>
    <property type="match status" value="31"/>
</dbReference>
<keyword evidence="5" id="KW-0254">Endocytosis</keyword>
<feature type="domain" description="EGF-like" evidence="19">
    <location>
        <begin position="726"/>
        <end position="763"/>
    </location>
</feature>
<feature type="domain" description="EGF-like" evidence="19">
    <location>
        <begin position="1354"/>
        <end position="1391"/>
    </location>
</feature>
<evidence type="ECO:0000256" key="11">
    <source>
        <dbReference type="ARBA" id="ARBA00023157"/>
    </source>
</evidence>
<comment type="caution">
    <text evidence="14">Lacks conserved residue(s) required for the propagation of feature annotation.</text>
</comment>
<evidence type="ECO:0000256" key="7">
    <source>
        <dbReference type="ARBA" id="ARBA00022729"/>
    </source>
</evidence>
<dbReference type="Pfam" id="PF00084">
    <property type="entry name" value="Sushi"/>
    <property type="match status" value="3"/>
</dbReference>
<dbReference type="InterPro" id="IPR001881">
    <property type="entry name" value="EGF-like_Ca-bd_dom"/>
</dbReference>
<proteinExistence type="predicted"/>
<evidence type="ECO:0000259" key="19">
    <source>
        <dbReference type="PROSITE" id="PS50026"/>
    </source>
</evidence>
<keyword evidence="15" id="KW-0768">Sushi</keyword>
<evidence type="ECO:0000256" key="15">
    <source>
        <dbReference type="PROSITE-ProRule" id="PRU00302"/>
    </source>
</evidence>
<feature type="domain" description="Sushi" evidence="21">
    <location>
        <begin position="20"/>
        <end position="76"/>
    </location>
</feature>
<dbReference type="PROSITE" id="PS01187">
    <property type="entry name" value="EGF_CA"/>
    <property type="match status" value="7"/>
</dbReference>
<feature type="domain" description="EGF-like" evidence="19">
    <location>
        <begin position="487"/>
        <end position="527"/>
    </location>
</feature>
<dbReference type="SMART" id="SM00181">
    <property type="entry name" value="EGF"/>
    <property type="match status" value="30"/>
</dbReference>
<keyword evidence="3" id="KW-0964">Secreted</keyword>
<dbReference type="InterPro" id="IPR018097">
    <property type="entry name" value="EGF_Ca-bd_CS"/>
</dbReference>
<feature type="chain" id="PRO_5043576321" description="Fibrillin-2" evidence="18">
    <location>
        <begin position="17"/>
        <end position="2063"/>
    </location>
</feature>
<feature type="region of interest" description="Disordered" evidence="17">
    <location>
        <begin position="108"/>
        <end position="162"/>
    </location>
</feature>
<feature type="domain" description="EGF-like" evidence="19">
    <location>
        <begin position="689"/>
        <end position="725"/>
    </location>
</feature>
<keyword evidence="13" id="KW-0325">Glycoprotein</keyword>
<dbReference type="GO" id="GO:0006897">
    <property type="term" value="P:endocytosis"/>
    <property type="evidence" value="ECO:0007669"/>
    <property type="project" value="UniProtKB-KW"/>
</dbReference>
<dbReference type="InterPro" id="IPR009030">
    <property type="entry name" value="Growth_fac_rcpt_cys_sf"/>
</dbReference>
<comment type="caution">
    <text evidence="22">The sequence shown here is derived from an EMBL/GenBank/DDBJ whole genome shotgun (WGS) entry which is preliminary data.</text>
</comment>
<evidence type="ECO:0000256" key="5">
    <source>
        <dbReference type="ARBA" id="ARBA00022583"/>
    </source>
</evidence>
<evidence type="ECO:0000256" key="13">
    <source>
        <dbReference type="ARBA" id="ARBA00023180"/>
    </source>
</evidence>
<keyword evidence="11 14" id="KW-1015">Disulfide bond</keyword>
<feature type="domain" description="EGF-like" evidence="19">
    <location>
        <begin position="1468"/>
        <end position="1506"/>
    </location>
</feature>
<keyword evidence="12" id="KW-0675">Receptor</keyword>
<dbReference type="Gene3D" id="2.10.70.10">
    <property type="entry name" value="Complement Module, domain 1"/>
    <property type="match status" value="3"/>
</dbReference>
<feature type="compositionally biased region" description="Polar residues" evidence="17">
    <location>
        <begin position="1949"/>
        <end position="1961"/>
    </location>
</feature>
<name>A0AAW2ID31_9NEOP</name>
<evidence type="ECO:0000256" key="12">
    <source>
        <dbReference type="ARBA" id="ARBA00023170"/>
    </source>
</evidence>
<keyword evidence="8" id="KW-0677">Repeat</keyword>
<dbReference type="SMART" id="SM00032">
    <property type="entry name" value="CCP"/>
    <property type="match status" value="4"/>
</dbReference>
<evidence type="ECO:0000256" key="4">
    <source>
        <dbReference type="ARBA" id="ARBA00022536"/>
    </source>
</evidence>
<dbReference type="CDD" id="cd00054">
    <property type="entry name" value="EGF_CA"/>
    <property type="match status" value="4"/>
</dbReference>
<evidence type="ECO:0000256" key="14">
    <source>
        <dbReference type="PROSITE-ProRule" id="PRU00076"/>
    </source>
</evidence>
<organism evidence="22">
    <name type="scientific">Menopon gallinae</name>
    <name type="common">poultry shaft louse</name>
    <dbReference type="NCBI Taxonomy" id="328185"/>
    <lineage>
        <taxon>Eukaryota</taxon>
        <taxon>Metazoa</taxon>
        <taxon>Ecdysozoa</taxon>
        <taxon>Arthropoda</taxon>
        <taxon>Hexapoda</taxon>
        <taxon>Insecta</taxon>
        <taxon>Pterygota</taxon>
        <taxon>Neoptera</taxon>
        <taxon>Paraneoptera</taxon>
        <taxon>Psocodea</taxon>
        <taxon>Troctomorpha</taxon>
        <taxon>Phthiraptera</taxon>
        <taxon>Amblycera</taxon>
        <taxon>Menoponidae</taxon>
        <taxon>Menopon</taxon>
    </lineage>
</organism>
<dbReference type="PROSITE" id="PS50825">
    <property type="entry name" value="HYR"/>
    <property type="match status" value="1"/>
</dbReference>
<feature type="disulfide bond" evidence="15">
    <location>
        <begin position="1649"/>
        <end position="1676"/>
    </location>
</feature>
<feature type="domain" description="EGF-like" evidence="19">
    <location>
        <begin position="1021"/>
        <end position="1057"/>
    </location>
</feature>
<dbReference type="SUPFAM" id="SSF57196">
    <property type="entry name" value="EGF/Laminin"/>
    <property type="match status" value="2"/>
</dbReference>
<dbReference type="PROSITE" id="PS50923">
    <property type="entry name" value="SUSHI"/>
    <property type="match status" value="3"/>
</dbReference>
<accession>A0AAW2ID31</accession>
<protein>
    <recommendedName>
        <fullName evidence="23">Fibrillin-2</fullName>
    </recommendedName>
</protein>
<feature type="domain" description="EGF-like" evidence="19">
    <location>
        <begin position="610"/>
        <end position="648"/>
    </location>
</feature>
<feature type="domain" description="EGF-like" evidence="19">
    <location>
        <begin position="1234"/>
        <end position="1274"/>
    </location>
</feature>
<evidence type="ECO:0000259" key="20">
    <source>
        <dbReference type="PROSITE" id="PS50825"/>
    </source>
</evidence>
<feature type="disulfide bond" evidence="14">
    <location>
        <begin position="1396"/>
        <end position="1406"/>
    </location>
</feature>
<dbReference type="FunFam" id="2.10.25.10:FF:000240">
    <property type="entry name" value="Vitamin K-dependent protein S"/>
    <property type="match status" value="5"/>
</dbReference>
<keyword evidence="16" id="KW-0175">Coiled coil</keyword>
<feature type="disulfide bond" evidence="14">
    <location>
        <begin position="1434"/>
        <end position="1444"/>
    </location>
</feature>
<dbReference type="InterPro" id="IPR000152">
    <property type="entry name" value="EGF-type_Asp/Asn_hydroxyl_site"/>
</dbReference>
<feature type="domain" description="EGF-like" evidence="19">
    <location>
        <begin position="1141"/>
        <end position="1179"/>
    </location>
</feature>
<dbReference type="SUPFAM" id="SSF57184">
    <property type="entry name" value="Growth factor receptor domain"/>
    <property type="match status" value="10"/>
</dbReference>
<dbReference type="Pfam" id="PF07645">
    <property type="entry name" value="EGF_CA"/>
    <property type="match status" value="11"/>
</dbReference>
<dbReference type="PANTHER" id="PTHR47333:SF4">
    <property type="entry name" value="EGF-LIKE DOMAIN-CONTAINING PROTEIN"/>
    <property type="match status" value="1"/>
</dbReference>
<keyword evidence="4 14" id="KW-0245">EGF-like domain</keyword>
<keyword evidence="10" id="KW-0472">Membrane</keyword>
<keyword evidence="6" id="KW-0812">Transmembrane</keyword>
<dbReference type="Pfam" id="PF12662">
    <property type="entry name" value="cEGF"/>
    <property type="match status" value="7"/>
</dbReference>
<dbReference type="FunFam" id="2.10.25.10:FF:000038">
    <property type="entry name" value="Fibrillin 2"/>
    <property type="match status" value="2"/>
</dbReference>
<feature type="region of interest" description="Disordered" evidence="17">
    <location>
        <begin position="1930"/>
        <end position="1964"/>
    </location>
</feature>
<keyword evidence="7 18" id="KW-0732">Signal</keyword>
<dbReference type="CDD" id="cd00033">
    <property type="entry name" value="CCP"/>
    <property type="match status" value="3"/>
</dbReference>
<evidence type="ECO:0000256" key="6">
    <source>
        <dbReference type="ARBA" id="ARBA00022692"/>
    </source>
</evidence>
<feature type="domain" description="EGF-like" evidence="19">
    <location>
        <begin position="1392"/>
        <end position="1429"/>
    </location>
</feature>
<feature type="coiled-coil region" evidence="16">
    <location>
        <begin position="2015"/>
        <end position="2056"/>
    </location>
</feature>
<feature type="compositionally biased region" description="Basic and acidic residues" evidence="17">
    <location>
        <begin position="1930"/>
        <end position="1945"/>
    </location>
</feature>
<feature type="domain" description="Sushi" evidence="21">
    <location>
        <begin position="1564"/>
        <end position="1615"/>
    </location>
</feature>
<dbReference type="PANTHER" id="PTHR47333">
    <property type="entry name" value="VON WILLEBRAND FACTOR C AND EGF DOMAIN-CONTAINING PROTEIN"/>
    <property type="match status" value="1"/>
</dbReference>
<comment type="subcellular location">
    <subcellularLocation>
        <location evidence="1">Membrane</location>
        <topology evidence="1">Single-pass type I membrane protein</topology>
    </subcellularLocation>
    <subcellularLocation>
        <location evidence="2">Secreted</location>
    </subcellularLocation>
</comment>
<dbReference type="FunFam" id="2.10.25.10:FF:000037">
    <property type="entry name" value="Signal peptide, CUB domain and EGF-like domain-containing 2"/>
    <property type="match status" value="1"/>
</dbReference>
<feature type="domain" description="EGF-like" evidence="19">
    <location>
        <begin position="1430"/>
        <end position="1465"/>
    </location>
</feature>
<evidence type="ECO:0000256" key="18">
    <source>
        <dbReference type="SAM" id="SignalP"/>
    </source>
</evidence>
<dbReference type="GO" id="GO:0005576">
    <property type="term" value="C:extracellular region"/>
    <property type="evidence" value="ECO:0007669"/>
    <property type="project" value="UniProtKB-SubCell"/>
</dbReference>
<evidence type="ECO:0000256" key="3">
    <source>
        <dbReference type="ARBA" id="ARBA00022525"/>
    </source>
</evidence>
<dbReference type="SMART" id="SM00179">
    <property type="entry name" value="EGF_CA"/>
    <property type="match status" value="28"/>
</dbReference>
<dbReference type="InterPro" id="IPR003410">
    <property type="entry name" value="HYR_dom"/>
</dbReference>
<feature type="disulfide bond" evidence="14">
    <location>
        <begin position="1358"/>
        <end position="1368"/>
    </location>
</feature>
<feature type="domain" description="Sushi" evidence="21">
    <location>
        <begin position="1616"/>
        <end position="1678"/>
    </location>
</feature>
<reference evidence="22" key="1">
    <citation type="journal article" date="2024" name="Gigascience">
        <title>Chromosome-level genome of the poultry shaft louse Menopon gallinae provides insight into the host-switching and adaptive evolution of parasitic lice.</title>
        <authorList>
            <person name="Xu Y."/>
            <person name="Ma L."/>
            <person name="Liu S."/>
            <person name="Liang Y."/>
            <person name="Liu Q."/>
            <person name="He Z."/>
            <person name="Tian L."/>
            <person name="Duan Y."/>
            <person name="Cai W."/>
            <person name="Li H."/>
            <person name="Song F."/>
        </authorList>
    </citation>
    <scope>NUCLEOTIDE SEQUENCE</scope>
    <source>
        <strain evidence="22">Cailab_2023a</strain>
    </source>
</reference>
<evidence type="ECO:0000256" key="2">
    <source>
        <dbReference type="ARBA" id="ARBA00004613"/>
    </source>
</evidence>
<feature type="domain" description="EGF-like" evidence="19">
    <location>
        <begin position="764"/>
        <end position="804"/>
    </location>
</feature>
<dbReference type="GO" id="GO:0005509">
    <property type="term" value="F:calcium ion binding"/>
    <property type="evidence" value="ECO:0007669"/>
    <property type="project" value="InterPro"/>
</dbReference>
<dbReference type="FunFam" id="2.10.25.10:FF:000009">
    <property type="entry name" value="Low-density lipoprotein receptor isoform 1"/>
    <property type="match status" value="2"/>
</dbReference>
<dbReference type="PROSITE" id="PS01186">
    <property type="entry name" value="EGF_2"/>
    <property type="match status" value="13"/>
</dbReference>
<evidence type="ECO:0000256" key="8">
    <source>
        <dbReference type="ARBA" id="ARBA00022737"/>
    </source>
</evidence>
<feature type="domain" description="HYR" evidence="20">
    <location>
        <begin position="1762"/>
        <end position="1844"/>
    </location>
</feature>
<evidence type="ECO:0000256" key="16">
    <source>
        <dbReference type="SAM" id="Coils"/>
    </source>
</evidence>
<feature type="domain" description="EGF-like" evidence="19">
    <location>
        <begin position="572"/>
        <end position="609"/>
    </location>
</feature>
<evidence type="ECO:0000256" key="10">
    <source>
        <dbReference type="ARBA" id="ARBA00023136"/>
    </source>
</evidence>
<dbReference type="InterPro" id="IPR000436">
    <property type="entry name" value="Sushi_SCR_CCP_dom"/>
</dbReference>
<evidence type="ECO:0008006" key="23">
    <source>
        <dbReference type="Google" id="ProtNLM"/>
    </source>
</evidence>
<dbReference type="PROSITE" id="PS00010">
    <property type="entry name" value="ASX_HYDROXYL"/>
    <property type="match status" value="17"/>
</dbReference>
<dbReference type="InterPro" id="IPR026823">
    <property type="entry name" value="cEGF"/>
</dbReference>
<feature type="signal peptide" evidence="18">
    <location>
        <begin position="1"/>
        <end position="16"/>
    </location>
</feature>
<dbReference type="EMBL" id="JARGDH010000001">
    <property type="protein sequence ID" value="KAL0280084.1"/>
    <property type="molecule type" value="Genomic_DNA"/>
</dbReference>
<evidence type="ECO:0000259" key="21">
    <source>
        <dbReference type="PROSITE" id="PS50923"/>
    </source>
</evidence>
<evidence type="ECO:0000313" key="22">
    <source>
        <dbReference type="EMBL" id="KAL0280084.1"/>
    </source>
</evidence>
<feature type="domain" description="EGF-like" evidence="19">
    <location>
        <begin position="649"/>
        <end position="688"/>
    </location>
</feature>
<dbReference type="SUPFAM" id="SSF57535">
    <property type="entry name" value="Complement control module/SCR domain"/>
    <property type="match status" value="3"/>
</dbReference>
<sequence>MFKLMLLCALCVSVVGYKDGRCQPRRGPHNGQVSYTVRDGGLVARFRCAPGYKLIGSPFAVCLGGIWRHPVPTCLSKQDTRKEISRRGYGPTTALLLIRKRLGLTKLEQNDSPPLPVTGSPATARKYRKAGGGNNNHAKKKKDKRKLKQKLKSKGNSAEGQQLEQDEEFLAKLDLSCLIGSGGAGFIKAPEISHAVIKYARKRNERGPQKNRYLLATYECVKGFNLKNKRNDRMFCSQSRWLGAKPKCQKEVKEDNSSESSLCSVNRGGCEHTCTEVRKKVVCSCFHGFRSEGNRCIDIDECEINNGGCEHICKNQLGSFSCSCPTGLQLSSNGKTCVDINECLSRNGHGPCQDTCTNHWGGYQCSCEGIPGTQLSEDNHTCEDIDECKSGAAGCSHSCINALGRAFCQCPPGLELGEDWKTCQDIDECDDETIESNCEYGCINTIGSYYCASGEPENENSSPDTETATPTACTAGYKLDPEGKCTDIDECKENTHNCSHECINREGDYECGCPDGFDLSENERTCEDYDECAEDVEPEHNCSQRCINEVGSYRCDCYSGYRLDEDLTTCVDLDECSSNPCAYECKNLKGGFVCSCPEGYEVKNITDCTDVDECLLNKHNCSHGCTNTLGSYECRCPSGMTFANGTCEDVDECEIDNGNCTQVCTNRVGTYDCECLDGYRLTNRTHCEDIDECNTGVCSHGCENTLGGYSCSCPDGYALDGETCQDIDECLHGNCSHACRNYDGGFECECPDGYQLQDAFTCEDIDECETENGNCSSECENTEGSFRCLCGEGYRLNPDGRTCEDIDECQVENGNCSHFCENSEGGFQCSCREKYELNEDNRTCTVIDVCLNDNGGCEHRCTMEDEERVCSCFDGYNLRSDNTTCEKEDNCSRCEHSCEKTEEGSICLCREGYTLADDGQSCTDVNECESSPCMQVCINLEGSYQCDCEDGYRINENDNRTCIDIDECLEWEYDIEYYDNRLDYGEPKNLCSHTCVNLPGGYTCYCPQGYRLSEDDRTCADVNECEHQNGGCEHICVNREGGHTCKCEEGFRLKNGTQCMDIDECEYHNGNCSQVCENTDGGHDCSCFDGFVLHEDNRTCLRKCSVKNGLCSDICIDHEGTARCDCPEGFKLGTDNLTCEDIDECETDNGGCEHDCNNTIGSFHCSCREGFELEDNNCTLTNICMIDNGDCHHHCSFENGTTTCSCREGYILDSDNKTCACPPGYFDTDYDCRDVDECFENISNCSDSCINTIGSYRCDCPAGLELEADGRTCTDANECLENNGGCSQECVNTIGSYHCKCRKGFVLENETVCVEKDLCEVENGGCEQICKTKNGKVRCFCHPGYTKNGTFCNDVNECDGNHDCSQLCVNTPGSYECRCKPGYRSDGNQCIDIDECNMGTCLGKKCVNTIGSYYCECHPGYKLINDQCIDINECITQRPCHGRCINTIGSYKCVCHTGFREKNGICTDINECEFDNGGCSHICINFQGGYKCLCPIGFELQNNTCKDINECSRSNGGCDHTCINTEGSYMCTCKDHFYLLEDRKTCRVNGNSCPKLTPPPYGEVRCPQFPHSTEEFPMHAECYIRCHKGYKLGGEAQRVCTASGEWSGRFAECIPLPCPKLRAPENGHFIPSSCTTGKSPPSHHCILACNKGYHVQGRAVLTCLTSQQWNSPIPICSKDTPPPYIQCSQDIKVELPSNQLSVYVKIPQPKSNVDWWRYVEAHPPWAKKLEGEFQLGTTTIMFQARNPTSNLTAACRMQIHVFDNEKPRVIDCPESFVVRLSPKEAGKTVTWKEPTFTDNVRIEHIHKTKEPGSLFRPGYHPIRYTATDNSGNKATCNFTVTVKYEDMKSSHADGKDLKKIIICPQLPPPGEYYPSYVIPTRCYVQRHRLTRVLSGFSDYQTVQSHGVRHQHDRASIDRFNGLRSYYNKRKESITDEQKSRPENYEKAQVNRSASVTNTKHQGTIPYNYHENGTILLDMIDQKNHQSDLARWQEIVKRYHSSSMPSLSSHDRNARLLEMETKRRYEEERLRNHEMEMMRWRENMRRYHLEMKRLQEDSRRYRAG</sequence>
<dbReference type="InterPro" id="IPR000742">
    <property type="entry name" value="EGF"/>
</dbReference>
<feature type="compositionally biased region" description="Basic residues" evidence="17">
    <location>
        <begin position="137"/>
        <end position="153"/>
    </location>
</feature>
<gene>
    <name evidence="22" type="ORF">PYX00_001479</name>
</gene>
<dbReference type="InterPro" id="IPR052080">
    <property type="entry name" value="vWF_C/EGF_Fibrillin"/>
</dbReference>